<dbReference type="AlphaFoldDB" id="A0AAD9KWV3"/>
<accession>A0AAD9KWV3</accession>
<dbReference type="Proteomes" id="UP001209878">
    <property type="component" value="Unassembled WGS sequence"/>
</dbReference>
<organism evidence="1 2">
    <name type="scientific">Ridgeia piscesae</name>
    <name type="common">Tubeworm</name>
    <dbReference type="NCBI Taxonomy" id="27915"/>
    <lineage>
        <taxon>Eukaryota</taxon>
        <taxon>Metazoa</taxon>
        <taxon>Spiralia</taxon>
        <taxon>Lophotrochozoa</taxon>
        <taxon>Annelida</taxon>
        <taxon>Polychaeta</taxon>
        <taxon>Sedentaria</taxon>
        <taxon>Canalipalpata</taxon>
        <taxon>Sabellida</taxon>
        <taxon>Siboglinidae</taxon>
        <taxon>Ridgeia</taxon>
    </lineage>
</organism>
<dbReference type="EMBL" id="JAODUO010000527">
    <property type="protein sequence ID" value="KAK2178846.1"/>
    <property type="molecule type" value="Genomic_DNA"/>
</dbReference>
<proteinExistence type="predicted"/>
<comment type="caution">
    <text evidence="1">The sequence shown here is derived from an EMBL/GenBank/DDBJ whole genome shotgun (WGS) entry which is preliminary data.</text>
</comment>
<gene>
    <name evidence="1" type="ORF">NP493_527g05023</name>
</gene>
<evidence type="ECO:0000313" key="2">
    <source>
        <dbReference type="Proteomes" id="UP001209878"/>
    </source>
</evidence>
<sequence length="120" mass="13434">MTTLSPITLPGVNSTMSQIYVPSDTWPLCVERAVAQWLERRTLKLENRVQSMCHRIEFKLWASSAIFRANLLRCMNGYLAIGSGGFCVRILIVRALNIAWLNVSYRSQDGGLTGQICQGV</sequence>
<keyword evidence="2" id="KW-1185">Reference proteome</keyword>
<name>A0AAD9KWV3_RIDPI</name>
<reference evidence="1" key="1">
    <citation type="journal article" date="2023" name="Mol. Biol. Evol.">
        <title>Third-Generation Sequencing Reveals the Adaptive Role of the Epigenome in Three Deep-Sea Polychaetes.</title>
        <authorList>
            <person name="Perez M."/>
            <person name="Aroh O."/>
            <person name="Sun Y."/>
            <person name="Lan Y."/>
            <person name="Juniper S.K."/>
            <person name="Young C.R."/>
            <person name="Angers B."/>
            <person name="Qian P.Y."/>
        </authorList>
    </citation>
    <scope>NUCLEOTIDE SEQUENCE</scope>
    <source>
        <strain evidence="1">R07B-5</strain>
    </source>
</reference>
<evidence type="ECO:0000313" key="1">
    <source>
        <dbReference type="EMBL" id="KAK2178846.1"/>
    </source>
</evidence>
<protein>
    <submittedName>
        <fullName evidence="1">Uncharacterized protein</fullName>
    </submittedName>
</protein>